<accession>A0A9X1JZ06</accession>
<proteinExistence type="predicted"/>
<feature type="domain" description="MobA-like NTP transferase" evidence="2">
    <location>
        <begin position="12"/>
        <end position="173"/>
    </location>
</feature>
<reference evidence="3" key="1">
    <citation type="submission" date="2021-07" db="EMBL/GenBank/DDBJ databases">
        <title>Roseobacter insulae sp. nov., isolated from a tidal flat.</title>
        <authorList>
            <person name="Park S."/>
            <person name="Yoon J.-H."/>
        </authorList>
    </citation>
    <scope>NUCLEOTIDE SEQUENCE</scope>
    <source>
        <strain evidence="3">YSTF-M11</strain>
    </source>
</reference>
<protein>
    <submittedName>
        <fullName evidence="3">Nucleotidyltransferase family protein</fullName>
    </submittedName>
</protein>
<dbReference type="PANTHER" id="PTHR43777:SF1">
    <property type="entry name" value="MOLYBDENUM COFACTOR CYTIDYLYLTRANSFERASE"/>
    <property type="match status" value="1"/>
</dbReference>
<keyword evidence="4" id="KW-1185">Reference proteome</keyword>
<name>A0A9X1JZ06_9RHOB</name>
<evidence type="ECO:0000313" key="3">
    <source>
        <dbReference type="EMBL" id="MBW4708735.1"/>
    </source>
</evidence>
<keyword evidence="1" id="KW-0460">Magnesium</keyword>
<dbReference type="AlphaFoldDB" id="A0A9X1JZ06"/>
<evidence type="ECO:0000256" key="1">
    <source>
        <dbReference type="ARBA" id="ARBA00022842"/>
    </source>
</evidence>
<comment type="caution">
    <text evidence="3">The sequence shown here is derived from an EMBL/GenBank/DDBJ whole genome shotgun (WGS) entry which is preliminary data.</text>
</comment>
<dbReference type="CDD" id="cd04182">
    <property type="entry name" value="GT_2_like_f"/>
    <property type="match status" value="1"/>
</dbReference>
<dbReference type="InterPro" id="IPR025877">
    <property type="entry name" value="MobA-like_NTP_Trfase"/>
</dbReference>
<evidence type="ECO:0000259" key="2">
    <source>
        <dbReference type="Pfam" id="PF12804"/>
    </source>
</evidence>
<evidence type="ECO:0000313" key="4">
    <source>
        <dbReference type="Proteomes" id="UP001138661"/>
    </source>
</evidence>
<organism evidence="3 4">
    <name type="scientific">Roseobacter insulae</name>
    <dbReference type="NCBI Taxonomy" id="2859783"/>
    <lineage>
        <taxon>Bacteria</taxon>
        <taxon>Pseudomonadati</taxon>
        <taxon>Pseudomonadota</taxon>
        <taxon>Alphaproteobacteria</taxon>
        <taxon>Rhodobacterales</taxon>
        <taxon>Roseobacteraceae</taxon>
        <taxon>Roseobacter</taxon>
    </lineage>
</organism>
<dbReference type="PANTHER" id="PTHR43777">
    <property type="entry name" value="MOLYBDENUM COFACTOR CYTIDYLYLTRANSFERASE"/>
    <property type="match status" value="1"/>
</dbReference>
<dbReference type="EMBL" id="JAHXDN010000003">
    <property type="protein sequence ID" value="MBW4708735.1"/>
    <property type="molecule type" value="Genomic_DNA"/>
</dbReference>
<dbReference type="Pfam" id="PF12804">
    <property type="entry name" value="NTP_transf_3"/>
    <property type="match status" value="1"/>
</dbReference>
<dbReference type="RefSeq" id="WP_219503164.1">
    <property type="nucleotide sequence ID" value="NZ_JAHXDN010000003.1"/>
</dbReference>
<sequence length="206" mass="21673">MTEQAPCDLPIILLAAGQSRRMRGADKLLEEVDGMPLLRRQANMACEVTAGPVLVALPPAPHPRYQCLDALGVNRIPVANASEGMNASLRAAFAALPPKAPAAMLLLADLPELTAQDLRTVLQAVDLTSETLIWRGVTEGGEPGHPIVFAAELFSAFAALTGDSGGRSIVESAGDRMTLVPLPGNHARCDLDTPEAWAAWLAARPA</sequence>
<dbReference type="GO" id="GO:0016740">
    <property type="term" value="F:transferase activity"/>
    <property type="evidence" value="ECO:0007669"/>
    <property type="project" value="UniProtKB-ARBA"/>
</dbReference>
<gene>
    <name evidence="3" type="ORF">KX928_13180</name>
</gene>
<dbReference type="Proteomes" id="UP001138661">
    <property type="component" value="Unassembled WGS sequence"/>
</dbReference>